<dbReference type="Proteomes" id="UP001162131">
    <property type="component" value="Unassembled WGS sequence"/>
</dbReference>
<feature type="region of interest" description="Disordered" evidence="1">
    <location>
        <begin position="126"/>
        <end position="152"/>
    </location>
</feature>
<name>A0AAU9IJT8_9CILI</name>
<evidence type="ECO:0000256" key="1">
    <source>
        <dbReference type="SAM" id="MobiDB-lite"/>
    </source>
</evidence>
<keyword evidence="3" id="KW-1185">Reference proteome</keyword>
<feature type="compositionally biased region" description="Low complexity" evidence="1">
    <location>
        <begin position="128"/>
        <end position="140"/>
    </location>
</feature>
<dbReference type="AlphaFoldDB" id="A0AAU9IJT8"/>
<evidence type="ECO:0000313" key="2">
    <source>
        <dbReference type="EMBL" id="CAG9313768.1"/>
    </source>
</evidence>
<dbReference type="EMBL" id="CAJZBQ010000011">
    <property type="protein sequence ID" value="CAG9313768.1"/>
    <property type="molecule type" value="Genomic_DNA"/>
</dbReference>
<evidence type="ECO:0000313" key="3">
    <source>
        <dbReference type="Proteomes" id="UP001162131"/>
    </source>
</evidence>
<protein>
    <submittedName>
        <fullName evidence="2">Uncharacterized protein</fullName>
    </submittedName>
</protein>
<sequence length="176" mass="20465">MISDELQHYLNTTKDKRSGIIKLAQDILKDSNSRFSKKKHFDRRIKKSSPEFHYSSRKIFEEKSAEIIKSSDGDLRIIDYSNRQDRSFITPTTKNQVLNSIYSRESPTQIKQVLASPLSRLRRYKVMSPDTSSSTISKSSGLKPPRSNESNRLEIMKKKLSVYEQSVLQRPSTHRR</sequence>
<proteinExistence type="predicted"/>
<organism evidence="2 3">
    <name type="scientific">Blepharisma stoltei</name>
    <dbReference type="NCBI Taxonomy" id="1481888"/>
    <lineage>
        <taxon>Eukaryota</taxon>
        <taxon>Sar</taxon>
        <taxon>Alveolata</taxon>
        <taxon>Ciliophora</taxon>
        <taxon>Postciliodesmatophora</taxon>
        <taxon>Heterotrichea</taxon>
        <taxon>Heterotrichida</taxon>
        <taxon>Blepharismidae</taxon>
        <taxon>Blepharisma</taxon>
    </lineage>
</organism>
<reference evidence="2" key="1">
    <citation type="submission" date="2021-09" db="EMBL/GenBank/DDBJ databases">
        <authorList>
            <consortium name="AG Swart"/>
            <person name="Singh M."/>
            <person name="Singh A."/>
            <person name="Seah K."/>
            <person name="Emmerich C."/>
        </authorList>
    </citation>
    <scope>NUCLEOTIDE SEQUENCE</scope>
    <source>
        <strain evidence="2">ATCC30299</strain>
    </source>
</reference>
<gene>
    <name evidence="2" type="ORF">BSTOLATCC_MIC9572</name>
</gene>
<comment type="caution">
    <text evidence="2">The sequence shown here is derived from an EMBL/GenBank/DDBJ whole genome shotgun (WGS) entry which is preliminary data.</text>
</comment>
<accession>A0AAU9IJT8</accession>